<protein>
    <recommendedName>
        <fullName evidence="4 13">Threonylcarbamoyl-AMP synthase</fullName>
        <shortName evidence="13">TC-AMP synthase</shortName>
        <ecNumber evidence="3 13">2.7.7.87</ecNumber>
    </recommendedName>
    <alternativeName>
        <fullName evidence="11 13">L-threonylcarbamoyladenylate synthase</fullName>
    </alternativeName>
</protein>
<dbReference type="Pfam" id="PF03481">
    <property type="entry name" value="Sua5_C"/>
    <property type="match status" value="1"/>
</dbReference>
<dbReference type="InterPro" id="IPR050156">
    <property type="entry name" value="TC-AMP_synthase_SUA5"/>
</dbReference>
<dbReference type="GO" id="GO:0061710">
    <property type="term" value="F:L-threonylcarbamoyladenylate synthase"/>
    <property type="evidence" value="ECO:0007669"/>
    <property type="project" value="UniProtKB-EC"/>
</dbReference>
<evidence type="ECO:0000256" key="2">
    <source>
        <dbReference type="ARBA" id="ARBA00007663"/>
    </source>
</evidence>
<comment type="subcellular location">
    <subcellularLocation>
        <location evidence="1 13">Cytoplasm</location>
    </subcellularLocation>
</comment>
<dbReference type="PANTHER" id="PTHR17490">
    <property type="entry name" value="SUA5"/>
    <property type="match status" value="1"/>
</dbReference>
<keyword evidence="7 13" id="KW-0819">tRNA processing</keyword>
<evidence type="ECO:0000256" key="6">
    <source>
        <dbReference type="ARBA" id="ARBA00022679"/>
    </source>
</evidence>
<feature type="domain" description="YrdC-like" evidence="14">
    <location>
        <begin position="11"/>
        <end position="197"/>
    </location>
</feature>
<evidence type="ECO:0000256" key="12">
    <source>
        <dbReference type="ARBA" id="ARBA00048366"/>
    </source>
</evidence>
<dbReference type="PROSITE" id="PS51163">
    <property type="entry name" value="YRDC"/>
    <property type="match status" value="1"/>
</dbReference>
<sequence>MNTLKLQGDLATDVDTAARLLQQGELVAVPTETVYGLAANAADPEAVNGIFVAKGRPADHPLIVHLPSVDQLPQWAIDIPETARQLAQAFWPGPLTLLLHKHPDVSPVITGGLDTIGLRVPAHPVLLDLLHTAGIGVAAPSANPYKKLSPTTAIQVFETLQGKIAAVLDGGPCEVGIESTIVDLTGVQVQVLRPGPISARQIADVLQQTVATPEQHQVVVPGNVEEHYQPGKPLQLFSSVHMEQALQLRPDGIACVVHSPEYSDSLRPGDIMLSADPEGYAQALYQTLYQLDQGPAEEIWLELPPMTDAWQAVNDRLLRAGKVVGDRG</sequence>
<name>A0ABV7J8L0_9GAMM</name>
<dbReference type="Proteomes" id="UP001595533">
    <property type="component" value="Unassembled WGS sequence"/>
</dbReference>
<reference evidence="16" key="1">
    <citation type="journal article" date="2019" name="Int. J. Syst. Evol. Microbiol.">
        <title>The Global Catalogue of Microorganisms (GCM) 10K type strain sequencing project: providing services to taxonomists for standard genome sequencing and annotation.</title>
        <authorList>
            <consortium name="The Broad Institute Genomics Platform"/>
            <consortium name="The Broad Institute Genome Sequencing Center for Infectious Disease"/>
            <person name="Wu L."/>
            <person name="Ma J."/>
        </authorList>
    </citation>
    <scope>NUCLEOTIDE SEQUENCE [LARGE SCALE GENOMIC DNA]</scope>
    <source>
        <strain evidence="16">KCTC 42953</strain>
    </source>
</reference>
<evidence type="ECO:0000256" key="10">
    <source>
        <dbReference type="ARBA" id="ARBA00022840"/>
    </source>
</evidence>
<evidence type="ECO:0000313" key="16">
    <source>
        <dbReference type="Proteomes" id="UP001595533"/>
    </source>
</evidence>
<dbReference type="Gene3D" id="3.90.870.10">
    <property type="entry name" value="DHBP synthase"/>
    <property type="match status" value="1"/>
</dbReference>
<evidence type="ECO:0000256" key="4">
    <source>
        <dbReference type="ARBA" id="ARBA00015492"/>
    </source>
</evidence>
<evidence type="ECO:0000256" key="11">
    <source>
        <dbReference type="ARBA" id="ARBA00029774"/>
    </source>
</evidence>
<keyword evidence="10 13" id="KW-0067">ATP-binding</keyword>
<evidence type="ECO:0000259" key="14">
    <source>
        <dbReference type="PROSITE" id="PS51163"/>
    </source>
</evidence>
<dbReference type="InterPro" id="IPR005145">
    <property type="entry name" value="Sua5_C"/>
</dbReference>
<accession>A0ABV7J8L0</accession>
<dbReference type="RefSeq" id="WP_077411184.1">
    <property type="nucleotide sequence ID" value="NZ_JBHRTS010000004.1"/>
</dbReference>
<dbReference type="InterPro" id="IPR006070">
    <property type="entry name" value="Sua5-like_dom"/>
</dbReference>
<keyword evidence="9 13" id="KW-0547">Nucleotide-binding</keyword>
<keyword evidence="5 13" id="KW-0963">Cytoplasm</keyword>
<evidence type="ECO:0000256" key="5">
    <source>
        <dbReference type="ARBA" id="ARBA00022490"/>
    </source>
</evidence>
<dbReference type="EMBL" id="JBHRTS010000004">
    <property type="protein sequence ID" value="MFC3194478.1"/>
    <property type="molecule type" value="Genomic_DNA"/>
</dbReference>
<comment type="catalytic activity">
    <reaction evidence="12 13">
        <text>L-threonine + hydrogencarbonate + ATP = L-threonylcarbamoyladenylate + diphosphate + H2O</text>
        <dbReference type="Rhea" id="RHEA:36407"/>
        <dbReference type="ChEBI" id="CHEBI:15377"/>
        <dbReference type="ChEBI" id="CHEBI:17544"/>
        <dbReference type="ChEBI" id="CHEBI:30616"/>
        <dbReference type="ChEBI" id="CHEBI:33019"/>
        <dbReference type="ChEBI" id="CHEBI:57926"/>
        <dbReference type="ChEBI" id="CHEBI:73682"/>
        <dbReference type="EC" id="2.7.7.87"/>
    </reaction>
</comment>
<keyword evidence="16" id="KW-1185">Reference proteome</keyword>
<organism evidence="15 16">
    <name type="scientific">Marinicella sediminis</name>
    <dbReference type="NCBI Taxonomy" id="1792834"/>
    <lineage>
        <taxon>Bacteria</taxon>
        <taxon>Pseudomonadati</taxon>
        <taxon>Pseudomonadota</taxon>
        <taxon>Gammaproteobacteria</taxon>
        <taxon>Lysobacterales</taxon>
        <taxon>Marinicellaceae</taxon>
        <taxon>Marinicella</taxon>
    </lineage>
</organism>
<comment type="caution">
    <text evidence="15">The sequence shown here is derived from an EMBL/GenBank/DDBJ whole genome shotgun (WGS) entry which is preliminary data.</text>
</comment>
<dbReference type="Pfam" id="PF01300">
    <property type="entry name" value="Sua5_yciO_yrdC"/>
    <property type="match status" value="1"/>
</dbReference>
<dbReference type="EC" id="2.7.7.87" evidence="3 13"/>
<keyword evidence="6 13" id="KW-0808">Transferase</keyword>
<dbReference type="InterPro" id="IPR010923">
    <property type="entry name" value="T(6)A37_SUA5"/>
</dbReference>
<evidence type="ECO:0000256" key="7">
    <source>
        <dbReference type="ARBA" id="ARBA00022694"/>
    </source>
</evidence>
<dbReference type="PANTHER" id="PTHR17490:SF16">
    <property type="entry name" value="THREONYLCARBAMOYL-AMP SYNTHASE"/>
    <property type="match status" value="1"/>
</dbReference>
<dbReference type="SUPFAM" id="SSF55821">
    <property type="entry name" value="YrdC/RibB"/>
    <property type="match status" value="1"/>
</dbReference>
<comment type="function">
    <text evidence="13">Required for the formation of a threonylcarbamoyl group on adenosine at position 37 (t(6)A37) in tRNAs that read codons beginning with adenine.</text>
</comment>
<evidence type="ECO:0000256" key="13">
    <source>
        <dbReference type="PIRNR" id="PIRNR004930"/>
    </source>
</evidence>
<dbReference type="InterPro" id="IPR038385">
    <property type="entry name" value="Sua5/YwlC_C"/>
</dbReference>
<dbReference type="InterPro" id="IPR017945">
    <property type="entry name" value="DHBP_synth_RibB-like_a/b_dom"/>
</dbReference>
<dbReference type="NCBIfam" id="TIGR00057">
    <property type="entry name" value="L-threonylcarbamoyladenylate synthase"/>
    <property type="match status" value="1"/>
</dbReference>
<keyword evidence="8 13" id="KW-0548">Nucleotidyltransferase</keyword>
<evidence type="ECO:0000313" key="15">
    <source>
        <dbReference type="EMBL" id="MFC3194478.1"/>
    </source>
</evidence>
<evidence type="ECO:0000256" key="1">
    <source>
        <dbReference type="ARBA" id="ARBA00004496"/>
    </source>
</evidence>
<dbReference type="Gene3D" id="3.40.50.11030">
    <property type="entry name" value="Threonylcarbamoyl-AMP synthase, C-terminal domain"/>
    <property type="match status" value="1"/>
</dbReference>
<evidence type="ECO:0000256" key="8">
    <source>
        <dbReference type="ARBA" id="ARBA00022695"/>
    </source>
</evidence>
<evidence type="ECO:0000256" key="9">
    <source>
        <dbReference type="ARBA" id="ARBA00022741"/>
    </source>
</evidence>
<gene>
    <name evidence="15" type="ORF">ACFODZ_09530</name>
</gene>
<comment type="similarity">
    <text evidence="2 13">Belongs to the SUA5 family.</text>
</comment>
<proteinExistence type="inferred from homology"/>
<dbReference type="PIRSF" id="PIRSF004930">
    <property type="entry name" value="Tln_factor_SUA5"/>
    <property type="match status" value="1"/>
</dbReference>
<evidence type="ECO:0000256" key="3">
    <source>
        <dbReference type="ARBA" id="ARBA00012584"/>
    </source>
</evidence>